<dbReference type="GO" id="GO:0005436">
    <property type="term" value="F:sodium:phosphate symporter activity"/>
    <property type="evidence" value="ECO:0007669"/>
    <property type="project" value="InterPro"/>
</dbReference>
<dbReference type="EMBL" id="UPPP01000068">
    <property type="protein sequence ID" value="VBB06802.1"/>
    <property type="molecule type" value="Genomic_DNA"/>
</dbReference>
<evidence type="ECO:0000313" key="8">
    <source>
        <dbReference type="Proteomes" id="UP000277811"/>
    </source>
</evidence>
<evidence type="ECO:0000256" key="6">
    <source>
        <dbReference type="SAM" id="Phobius"/>
    </source>
</evidence>
<evidence type="ECO:0000256" key="2">
    <source>
        <dbReference type="ARBA" id="ARBA00022475"/>
    </source>
</evidence>
<keyword evidence="4 6" id="KW-1133">Transmembrane helix</keyword>
<feature type="transmembrane region" description="Helical" evidence="6">
    <location>
        <begin position="106"/>
        <end position="122"/>
    </location>
</feature>
<dbReference type="GO" id="GO:0005886">
    <property type="term" value="C:plasma membrane"/>
    <property type="evidence" value="ECO:0007669"/>
    <property type="project" value="UniProtKB-SubCell"/>
</dbReference>
<accession>A0A498R959</accession>
<feature type="transmembrane region" description="Helical" evidence="6">
    <location>
        <begin position="128"/>
        <end position="150"/>
    </location>
</feature>
<evidence type="ECO:0000313" key="7">
    <source>
        <dbReference type="EMBL" id="VBB06802.1"/>
    </source>
</evidence>
<feature type="transmembrane region" description="Helical" evidence="6">
    <location>
        <begin position="171"/>
        <end position="198"/>
    </location>
</feature>
<dbReference type="RefSeq" id="WP_207857388.1">
    <property type="nucleotide sequence ID" value="NZ_UPPP01000068.1"/>
</dbReference>
<sequence length="307" mass="32896">MITLVEIFTGTFMLLGGIFGMRQGLQKVFWARLRDTLHKLTVTPWRGLLFGVIASAVLQGSTGLSLITISLVSADYLSFYQGLGIILGANIGTCTTVQLMTLNFPTSRIVYLLLLALVIMLGSKKLRYIAMSAAGLLSMFSGLALLAHTLDKLSSLSFIVKCLLIAKTAPLYGIIGGMAITVLFQSSSAATGILMLLAAEGLIDLTTAAYVIYGNNIGSCLSSLVAGTVSSPAGKQLALAHFLLNILGVILFYPLTHWLTAISGIFSRDFSVQVATMHALFNIISSLIILPFIKQYAALIVWLVPKR</sequence>
<dbReference type="AlphaFoldDB" id="A0A498R959"/>
<evidence type="ECO:0000256" key="5">
    <source>
        <dbReference type="ARBA" id="ARBA00023136"/>
    </source>
</evidence>
<keyword evidence="5 6" id="KW-0472">Membrane</keyword>
<feature type="transmembrane region" description="Helical" evidence="6">
    <location>
        <begin position="78"/>
        <end position="99"/>
    </location>
</feature>
<dbReference type="NCBIfam" id="NF037997">
    <property type="entry name" value="Na_Pi_symport"/>
    <property type="match status" value="1"/>
</dbReference>
<keyword evidence="2" id="KW-1003">Cell membrane</keyword>
<dbReference type="GO" id="GO:0044341">
    <property type="term" value="P:sodium-dependent phosphate transport"/>
    <property type="evidence" value="ECO:0007669"/>
    <property type="project" value="InterPro"/>
</dbReference>
<organism evidence="7 8">
    <name type="scientific">Lucifera butyrica</name>
    <dbReference type="NCBI Taxonomy" id="1351585"/>
    <lineage>
        <taxon>Bacteria</taxon>
        <taxon>Bacillati</taxon>
        <taxon>Bacillota</taxon>
        <taxon>Negativicutes</taxon>
        <taxon>Veillonellales</taxon>
        <taxon>Veillonellaceae</taxon>
        <taxon>Lucifera</taxon>
    </lineage>
</organism>
<feature type="transmembrane region" description="Helical" evidence="6">
    <location>
        <begin position="210"/>
        <end position="230"/>
    </location>
</feature>
<keyword evidence="3 6" id="KW-0812">Transmembrane</keyword>
<dbReference type="PANTHER" id="PTHR10010">
    <property type="entry name" value="SOLUTE CARRIER FAMILY 34 SODIUM PHOSPHATE , MEMBER 2-RELATED"/>
    <property type="match status" value="1"/>
</dbReference>
<comment type="subcellular location">
    <subcellularLocation>
        <location evidence="1">Cell membrane</location>
        <topology evidence="1">Multi-pass membrane protein</topology>
    </subcellularLocation>
</comment>
<gene>
    <name evidence="7" type="ORF">LUCI_2039</name>
</gene>
<keyword evidence="8" id="KW-1185">Reference proteome</keyword>
<name>A0A498R959_9FIRM</name>
<feature type="transmembrane region" description="Helical" evidence="6">
    <location>
        <begin position="242"/>
        <end position="267"/>
    </location>
</feature>
<protein>
    <submittedName>
        <fullName evidence="7">Sodium-dependent phosphate transport protein</fullName>
    </submittedName>
</protein>
<dbReference type="PANTHER" id="PTHR10010:SF46">
    <property type="entry name" value="SODIUM-DEPENDENT PHOSPHATE TRANSPORT PROTEIN 2B"/>
    <property type="match status" value="1"/>
</dbReference>
<evidence type="ECO:0000256" key="1">
    <source>
        <dbReference type="ARBA" id="ARBA00004651"/>
    </source>
</evidence>
<evidence type="ECO:0000256" key="4">
    <source>
        <dbReference type="ARBA" id="ARBA00022989"/>
    </source>
</evidence>
<feature type="transmembrane region" description="Helical" evidence="6">
    <location>
        <begin position="46"/>
        <end position="72"/>
    </location>
</feature>
<feature type="transmembrane region" description="Helical" evidence="6">
    <location>
        <begin position="279"/>
        <end position="304"/>
    </location>
</feature>
<proteinExistence type="predicted"/>
<evidence type="ECO:0000256" key="3">
    <source>
        <dbReference type="ARBA" id="ARBA00022692"/>
    </source>
</evidence>
<dbReference type="InterPro" id="IPR003841">
    <property type="entry name" value="Na/Pi_transpt"/>
</dbReference>
<feature type="transmembrane region" description="Helical" evidence="6">
    <location>
        <begin position="6"/>
        <end position="25"/>
    </location>
</feature>
<dbReference type="Proteomes" id="UP000277811">
    <property type="component" value="Unassembled WGS sequence"/>
</dbReference>
<reference evidence="7 8" key="1">
    <citation type="submission" date="2018-06" db="EMBL/GenBank/DDBJ databases">
        <authorList>
            <person name="Strepis N."/>
        </authorList>
    </citation>
    <scope>NUCLEOTIDE SEQUENCE [LARGE SCALE GENOMIC DNA]</scope>
    <source>
        <strain evidence="7">LUCI</strain>
    </source>
</reference>
<dbReference type="Pfam" id="PF02690">
    <property type="entry name" value="Na_Pi_cotrans"/>
    <property type="match status" value="2"/>
</dbReference>